<dbReference type="Proteomes" id="UP000030744">
    <property type="component" value="Unassembled WGS sequence"/>
</dbReference>
<keyword evidence="2" id="KW-1185">Reference proteome</keyword>
<dbReference type="EMBL" id="HG686895">
    <property type="protein sequence ID" value="CDJ34640.1"/>
    <property type="molecule type" value="Genomic_DNA"/>
</dbReference>
<gene>
    <name evidence="1" type="ORF">EMH_0091610</name>
</gene>
<accession>U6K9D2</accession>
<dbReference type="GeneID" id="25383372"/>
<organism evidence="1 2">
    <name type="scientific">Eimeria mitis</name>
    <dbReference type="NCBI Taxonomy" id="44415"/>
    <lineage>
        <taxon>Eukaryota</taxon>
        <taxon>Sar</taxon>
        <taxon>Alveolata</taxon>
        <taxon>Apicomplexa</taxon>
        <taxon>Conoidasida</taxon>
        <taxon>Coccidia</taxon>
        <taxon>Eucoccidiorida</taxon>
        <taxon>Eimeriorina</taxon>
        <taxon>Eimeriidae</taxon>
        <taxon>Eimeria</taxon>
    </lineage>
</organism>
<evidence type="ECO:0000313" key="2">
    <source>
        <dbReference type="Proteomes" id="UP000030744"/>
    </source>
</evidence>
<name>U6K9D2_9EIME</name>
<sequence>MHSEVNPSALHEAGSFGVAICVCQTDSDLTADLSELVVQYVCRAIVGNSHAVRYSDEVMVVNATLLLPESGTYQHSVQDT</sequence>
<dbReference type="VEuPathDB" id="ToxoDB:EMH_0091610"/>
<protein>
    <submittedName>
        <fullName evidence="1">Uncharacterized protein</fullName>
    </submittedName>
</protein>
<reference evidence="1" key="2">
    <citation type="submission" date="2013-10" db="EMBL/GenBank/DDBJ databases">
        <authorList>
            <person name="Aslett M."/>
        </authorList>
    </citation>
    <scope>NUCLEOTIDE SEQUENCE [LARGE SCALE GENOMIC DNA]</scope>
    <source>
        <strain evidence="1">Houghton</strain>
    </source>
</reference>
<reference evidence="1" key="1">
    <citation type="submission" date="2013-10" db="EMBL/GenBank/DDBJ databases">
        <title>Genomic analysis of the causative agents of coccidiosis in chickens.</title>
        <authorList>
            <person name="Reid A.J."/>
            <person name="Blake D."/>
            <person name="Billington K."/>
            <person name="Browne H."/>
            <person name="Dunn M."/>
            <person name="Hung S."/>
            <person name="Kawahara F."/>
            <person name="Miranda-Saavedra D."/>
            <person name="Mourier T."/>
            <person name="Nagra H."/>
            <person name="Otto T.D."/>
            <person name="Rawlings N."/>
            <person name="Sanchez A."/>
            <person name="Sanders M."/>
            <person name="Subramaniam C."/>
            <person name="Tay Y."/>
            <person name="Dear P."/>
            <person name="Doerig C."/>
            <person name="Gruber A."/>
            <person name="Parkinson J."/>
            <person name="Shirley M."/>
            <person name="Wan K.L."/>
            <person name="Berriman M."/>
            <person name="Tomley F."/>
            <person name="Pain A."/>
        </authorList>
    </citation>
    <scope>NUCLEOTIDE SEQUENCE [LARGE SCALE GENOMIC DNA]</scope>
    <source>
        <strain evidence="1">Houghton</strain>
    </source>
</reference>
<dbReference type="AlphaFoldDB" id="U6K9D2"/>
<dbReference type="RefSeq" id="XP_013357203.1">
    <property type="nucleotide sequence ID" value="XM_013501749.1"/>
</dbReference>
<proteinExistence type="predicted"/>
<evidence type="ECO:0000313" key="1">
    <source>
        <dbReference type="EMBL" id="CDJ34640.1"/>
    </source>
</evidence>